<feature type="compositionally biased region" description="Basic and acidic residues" evidence="1">
    <location>
        <begin position="13"/>
        <end position="24"/>
    </location>
</feature>
<accession>A0A816S4W2</accession>
<proteinExistence type="predicted"/>
<dbReference type="Proteomes" id="UP001295469">
    <property type="component" value="Chromosome A06"/>
</dbReference>
<dbReference type="Gene3D" id="1.10.10.60">
    <property type="entry name" value="Homeodomain-like"/>
    <property type="match status" value="1"/>
</dbReference>
<organism evidence="2">
    <name type="scientific">Brassica napus</name>
    <name type="common">Rape</name>
    <dbReference type="NCBI Taxonomy" id="3708"/>
    <lineage>
        <taxon>Eukaryota</taxon>
        <taxon>Viridiplantae</taxon>
        <taxon>Streptophyta</taxon>
        <taxon>Embryophyta</taxon>
        <taxon>Tracheophyta</taxon>
        <taxon>Spermatophyta</taxon>
        <taxon>Magnoliopsida</taxon>
        <taxon>eudicotyledons</taxon>
        <taxon>Gunneridae</taxon>
        <taxon>Pentapetalae</taxon>
        <taxon>rosids</taxon>
        <taxon>malvids</taxon>
        <taxon>Brassicales</taxon>
        <taxon>Brassicaceae</taxon>
        <taxon>Brassiceae</taxon>
        <taxon>Brassica</taxon>
    </lineage>
</organism>
<reference evidence="2" key="1">
    <citation type="submission" date="2021-01" db="EMBL/GenBank/DDBJ databases">
        <authorList>
            <consortium name="Genoscope - CEA"/>
            <person name="William W."/>
        </authorList>
    </citation>
    <scope>NUCLEOTIDE SEQUENCE</scope>
</reference>
<evidence type="ECO:0000313" key="2">
    <source>
        <dbReference type="EMBL" id="CAF2083516.1"/>
    </source>
</evidence>
<gene>
    <name evidence="2" type="ORF">DARMORV10_A06P12410.1</name>
</gene>
<dbReference type="SMR" id="A0A816S4W2"/>
<sequence>MSTNHAQGISAKDSFENVDDKSREKEMKIQIDLREILLRSQNTTEETVMTNETWSKIASKLPGRTYKVIKNAWNTGLTIHVQVKQTQGRLYFFTSLKSNELQSKFSNNNYKKIISLIKIMKKTSIYFIA</sequence>
<evidence type="ECO:0000256" key="1">
    <source>
        <dbReference type="SAM" id="MobiDB-lite"/>
    </source>
</evidence>
<dbReference type="EMBL" id="HG994360">
    <property type="protein sequence ID" value="CAF2083516.1"/>
    <property type="molecule type" value="Genomic_DNA"/>
</dbReference>
<dbReference type="AlphaFoldDB" id="A0A816S4W2"/>
<protein>
    <submittedName>
        <fullName evidence="2">(rape) hypothetical protein</fullName>
    </submittedName>
</protein>
<feature type="region of interest" description="Disordered" evidence="1">
    <location>
        <begin position="1"/>
        <end position="24"/>
    </location>
</feature>
<name>A0A816S4W2_BRANA</name>